<gene>
    <name evidence="1" type="ORF">PSQ19_08190</name>
</gene>
<organism evidence="1 2">
    <name type="scientific">Devosia algicola</name>
    <dbReference type="NCBI Taxonomy" id="3026418"/>
    <lineage>
        <taxon>Bacteria</taxon>
        <taxon>Pseudomonadati</taxon>
        <taxon>Pseudomonadota</taxon>
        <taxon>Alphaproteobacteria</taxon>
        <taxon>Hyphomicrobiales</taxon>
        <taxon>Devosiaceae</taxon>
        <taxon>Devosia</taxon>
    </lineage>
</organism>
<name>A0ABY7YS04_9HYPH</name>
<protein>
    <submittedName>
        <fullName evidence="1">HlyU family transcriptional regulator</fullName>
    </submittedName>
</protein>
<dbReference type="Pfam" id="PF10115">
    <property type="entry name" value="HlyU"/>
    <property type="match status" value="1"/>
</dbReference>
<accession>A0ABY7YS04</accession>
<dbReference type="InterPro" id="IPR018772">
    <property type="entry name" value="Transcription_activator_HlyU"/>
</dbReference>
<dbReference type="EMBL" id="CP118246">
    <property type="protein sequence ID" value="WDR03987.1"/>
    <property type="molecule type" value="Genomic_DNA"/>
</dbReference>
<reference evidence="1 2" key="1">
    <citation type="submission" date="2023-02" db="EMBL/GenBank/DDBJ databases">
        <title>Devosia algicola sp. nov., isolated from the phycosphere of marine algae.</title>
        <authorList>
            <person name="Kim J.M."/>
            <person name="Lee J.K."/>
            <person name="Choi B.J."/>
            <person name="Bayburt H."/>
            <person name="Jeon C.O."/>
        </authorList>
    </citation>
    <scope>NUCLEOTIDE SEQUENCE [LARGE SCALE GENOMIC DNA]</scope>
    <source>
        <strain evidence="1 2">G20-9</strain>
    </source>
</reference>
<proteinExistence type="predicted"/>
<sequence>MRSRAYRFVRADRMGSKDDLIALAISKGRQIIDEQGTGIFN</sequence>
<evidence type="ECO:0000313" key="1">
    <source>
        <dbReference type="EMBL" id="WDR03987.1"/>
    </source>
</evidence>
<keyword evidence="2" id="KW-1185">Reference proteome</keyword>
<evidence type="ECO:0000313" key="2">
    <source>
        <dbReference type="Proteomes" id="UP001220530"/>
    </source>
</evidence>
<dbReference type="Proteomes" id="UP001220530">
    <property type="component" value="Chromosome"/>
</dbReference>